<organism evidence="1 2">
    <name type="scientific">Ruminiclostridium sufflavum DSM 19573</name>
    <dbReference type="NCBI Taxonomy" id="1121337"/>
    <lineage>
        <taxon>Bacteria</taxon>
        <taxon>Bacillati</taxon>
        <taxon>Bacillota</taxon>
        <taxon>Clostridia</taxon>
        <taxon>Eubacteriales</taxon>
        <taxon>Oscillospiraceae</taxon>
        <taxon>Ruminiclostridium</taxon>
    </lineage>
</organism>
<keyword evidence="2" id="KW-1185">Reference proteome</keyword>
<name>A0A318XHB1_9FIRM</name>
<accession>A0A318XHB1</accession>
<evidence type="ECO:0000313" key="1">
    <source>
        <dbReference type="EMBL" id="PYG86565.1"/>
    </source>
</evidence>
<gene>
    <name evidence="1" type="ORF">LY28_02993</name>
</gene>
<evidence type="ECO:0000313" key="2">
    <source>
        <dbReference type="Proteomes" id="UP000248132"/>
    </source>
</evidence>
<protein>
    <submittedName>
        <fullName evidence="1">Uncharacterized protein</fullName>
    </submittedName>
</protein>
<dbReference type="Proteomes" id="UP000248132">
    <property type="component" value="Unassembled WGS sequence"/>
</dbReference>
<reference evidence="1 2" key="1">
    <citation type="submission" date="2018-06" db="EMBL/GenBank/DDBJ databases">
        <title>Genomic Encyclopedia of Type Strains, Phase I: the one thousand microbial genomes (KMG-I) project.</title>
        <authorList>
            <person name="Kyrpides N."/>
        </authorList>
    </citation>
    <scope>NUCLEOTIDE SEQUENCE [LARGE SCALE GENOMIC DNA]</scope>
    <source>
        <strain evidence="1 2">DSM 19573</strain>
    </source>
</reference>
<dbReference type="AlphaFoldDB" id="A0A318XHB1"/>
<proteinExistence type="predicted"/>
<dbReference type="EMBL" id="QKMR01000020">
    <property type="protein sequence ID" value="PYG86565.1"/>
    <property type="molecule type" value="Genomic_DNA"/>
</dbReference>
<comment type="caution">
    <text evidence="1">The sequence shown here is derived from an EMBL/GenBank/DDBJ whole genome shotgun (WGS) entry which is preliminary data.</text>
</comment>
<sequence>MVNMTAFIAVLIIILIIAGKYAGKTVMNAVRIGTLILALISLIKNWNITSEALVCFFNKAIPFVYNKVSQFLLWVISSSHEISDKALKKLLR</sequence>
<dbReference type="RefSeq" id="WP_110462974.1">
    <property type="nucleotide sequence ID" value="NZ_QKMR01000020.1"/>
</dbReference>